<organism evidence="1 2">
    <name type="scientific">Granulicella mallensis</name>
    <dbReference type="NCBI Taxonomy" id="940614"/>
    <lineage>
        <taxon>Bacteria</taxon>
        <taxon>Pseudomonadati</taxon>
        <taxon>Acidobacteriota</taxon>
        <taxon>Terriglobia</taxon>
        <taxon>Terriglobales</taxon>
        <taxon>Acidobacteriaceae</taxon>
        <taxon>Granulicella</taxon>
    </lineage>
</organism>
<dbReference type="AlphaFoldDB" id="A0A7W7ZNY6"/>
<dbReference type="EMBL" id="JACHIO010000005">
    <property type="protein sequence ID" value="MBB5063118.1"/>
    <property type="molecule type" value="Genomic_DNA"/>
</dbReference>
<reference evidence="1 2" key="1">
    <citation type="submission" date="2020-08" db="EMBL/GenBank/DDBJ databases">
        <title>Genomic Encyclopedia of Type Strains, Phase IV (KMG-V): Genome sequencing to study the core and pangenomes of soil and plant-associated prokaryotes.</title>
        <authorList>
            <person name="Whitman W."/>
        </authorList>
    </citation>
    <scope>NUCLEOTIDE SEQUENCE [LARGE SCALE GENOMIC DNA]</scope>
    <source>
        <strain evidence="1 2">X5P3</strain>
    </source>
</reference>
<evidence type="ECO:0000313" key="1">
    <source>
        <dbReference type="EMBL" id="MBB5063118.1"/>
    </source>
</evidence>
<proteinExistence type="predicted"/>
<comment type="caution">
    <text evidence="1">The sequence shown here is derived from an EMBL/GenBank/DDBJ whole genome shotgun (WGS) entry which is preliminary data.</text>
</comment>
<evidence type="ECO:0000313" key="2">
    <source>
        <dbReference type="Proteomes" id="UP000584867"/>
    </source>
</evidence>
<protein>
    <submittedName>
        <fullName evidence="1">Uncharacterized protein</fullName>
    </submittedName>
</protein>
<dbReference type="RefSeq" id="WP_184254026.1">
    <property type="nucleotide sequence ID" value="NZ_JACHIO010000005.1"/>
</dbReference>
<sequence length="133" mass="14814">MRPQVIDELIEELKGVHSILPSAYSDVDDEDDDVFIEAGQIESEEVEVALSAVISVISKQCKLVQEPSSLSGLLELLFSPEDDLVSVAVNLEDAINGYFGELFGEDLDLADDYLTDLIDLLQQRRDKWTQRNG</sequence>
<accession>A0A7W7ZNY6</accession>
<dbReference type="Proteomes" id="UP000584867">
    <property type="component" value="Unassembled WGS sequence"/>
</dbReference>
<gene>
    <name evidence="1" type="ORF">HDF15_001458</name>
</gene>
<name>A0A7W7ZNY6_9BACT</name>